<dbReference type="EMBL" id="PVWG01000055">
    <property type="protein sequence ID" value="PSB15681.1"/>
    <property type="molecule type" value="Genomic_DNA"/>
</dbReference>
<evidence type="ECO:0000313" key="5">
    <source>
        <dbReference type="Proteomes" id="UP000238634"/>
    </source>
</evidence>
<proteinExistence type="predicted"/>
<dbReference type="InterPro" id="IPR019257">
    <property type="entry name" value="MeTrfase_dom"/>
</dbReference>
<dbReference type="GO" id="GO:0008168">
    <property type="term" value="F:methyltransferase activity"/>
    <property type="evidence" value="ECO:0007669"/>
    <property type="project" value="UniProtKB-KW"/>
</dbReference>
<dbReference type="NCBIfam" id="TIGR03438">
    <property type="entry name" value="egtD_ergothio"/>
    <property type="match status" value="1"/>
</dbReference>
<evidence type="ECO:0000259" key="3">
    <source>
        <dbReference type="Pfam" id="PF10017"/>
    </source>
</evidence>
<organism evidence="4 5">
    <name type="scientific">Phormidesmis priestleyi ULC007</name>
    <dbReference type="NCBI Taxonomy" id="1920490"/>
    <lineage>
        <taxon>Bacteria</taxon>
        <taxon>Bacillati</taxon>
        <taxon>Cyanobacteriota</taxon>
        <taxon>Cyanophyceae</taxon>
        <taxon>Leptolyngbyales</taxon>
        <taxon>Leptolyngbyaceae</taxon>
        <taxon>Phormidesmis</taxon>
    </lineage>
</organism>
<evidence type="ECO:0000313" key="4">
    <source>
        <dbReference type="EMBL" id="PSB15681.1"/>
    </source>
</evidence>
<comment type="caution">
    <text evidence="4">The sequence shown here is derived from an EMBL/GenBank/DDBJ whole genome shotgun (WGS) entry which is preliminary data.</text>
</comment>
<gene>
    <name evidence="4" type="primary">egtD</name>
    <name evidence="4" type="ORF">C7B65_23750</name>
</gene>
<reference evidence="4 5" key="1">
    <citation type="submission" date="2018-02" db="EMBL/GenBank/DDBJ databases">
        <authorList>
            <person name="Cohen D.B."/>
            <person name="Kent A.D."/>
        </authorList>
    </citation>
    <scope>NUCLEOTIDE SEQUENCE [LARGE SCALE GENOMIC DNA]</scope>
    <source>
        <strain evidence="4 5">ULC007</strain>
    </source>
</reference>
<evidence type="ECO:0000256" key="2">
    <source>
        <dbReference type="ARBA" id="ARBA00022679"/>
    </source>
</evidence>
<dbReference type="GO" id="GO:0032259">
    <property type="term" value="P:methylation"/>
    <property type="evidence" value="ECO:0007669"/>
    <property type="project" value="UniProtKB-KW"/>
</dbReference>
<keyword evidence="2 4" id="KW-0808">Transferase</keyword>
<keyword evidence="1 4" id="KW-0489">Methyltransferase</keyword>
<evidence type="ECO:0000256" key="1">
    <source>
        <dbReference type="ARBA" id="ARBA00022603"/>
    </source>
</evidence>
<keyword evidence="5" id="KW-1185">Reference proteome</keyword>
<reference evidence="4 5" key="2">
    <citation type="submission" date="2018-03" db="EMBL/GenBank/DDBJ databases">
        <title>The ancient ancestry and fast evolution of plastids.</title>
        <authorList>
            <person name="Moore K.R."/>
            <person name="Magnabosco C."/>
            <person name="Momper L."/>
            <person name="Gold D.A."/>
            <person name="Bosak T."/>
            <person name="Fournier G.P."/>
        </authorList>
    </citation>
    <scope>NUCLEOTIDE SEQUENCE [LARGE SCALE GENOMIC DNA]</scope>
    <source>
        <strain evidence="4 5">ULC007</strain>
    </source>
</reference>
<dbReference type="Pfam" id="PF10017">
    <property type="entry name" value="Methyltransf_33"/>
    <property type="match status" value="1"/>
</dbReference>
<dbReference type="Gene3D" id="3.40.50.150">
    <property type="entry name" value="Vaccinia Virus protein VP39"/>
    <property type="match status" value="1"/>
</dbReference>
<sequence length="352" mass="39967">MNSSVRQSLVLSNLLHVIKENSTVTVKQECSRLNWINLDALEAVDQADDLIAGLKQTPKTLPCRYLYDDRGSALFEKICDLPEYYPTRTEQAILEQNASAIAQMTGSCELIELGSGSSRKTHLLLEAYSQTDQSLSYCPVDVSTGLLRTTALQLLHHYPTLQVCGLAGTYEQALAQLPPATRRRMLIFLGSTLGNLNPQDCDRFLTQVQSALQPGDFFLVGVDLQKDVDLIETAYNDAQGVTAAFNLNALKHLNQQFEGNFRLNQFAHWAFYNPVDHQIEMHLFNLRPQFIFLRTLNFAIELQIGETIRTEISRKFYLPTLISTLERHDLRSLQVWTDPNRWFALLLCQRQA</sequence>
<dbReference type="PANTHER" id="PTHR43397">
    <property type="entry name" value="ERGOTHIONEINE BIOSYNTHESIS PROTEIN 1"/>
    <property type="match status" value="1"/>
</dbReference>
<dbReference type="STRING" id="1920490.GCA_001895925_02818"/>
<dbReference type="PIRSF" id="PIRSF018005">
    <property type="entry name" value="UCP018005"/>
    <property type="match status" value="1"/>
</dbReference>
<dbReference type="OrthoDB" id="5289726at2"/>
<accession>A0A2T1D5G3</accession>
<dbReference type="InterPro" id="IPR029063">
    <property type="entry name" value="SAM-dependent_MTases_sf"/>
</dbReference>
<feature type="domain" description="Histidine-specific methyltransferase SAM-dependent" evidence="3">
    <location>
        <begin position="48"/>
        <end position="349"/>
    </location>
</feature>
<dbReference type="InterPro" id="IPR017804">
    <property type="entry name" value="MeTrfase_EgtD-like"/>
</dbReference>
<dbReference type="InterPro" id="IPR051128">
    <property type="entry name" value="EgtD_Methyltrsf_superfamily"/>
</dbReference>
<dbReference type="InterPro" id="IPR035094">
    <property type="entry name" value="EgtD"/>
</dbReference>
<dbReference type="Proteomes" id="UP000238634">
    <property type="component" value="Unassembled WGS sequence"/>
</dbReference>
<dbReference type="SUPFAM" id="SSF53335">
    <property type="entry name" value="S-adenosyl-L-methionine-dependent methyltransferases"/>
    <property type="match status" value="1"/>
</dbReference>
<protein>
    <submittedName>
        <fullName evidence="4">L-histidine N(Alpha)-methyltransferase</fullName>
    </submittedName>
</protein>
<dbReference type="PANTHER" id="PTHR43397:SF1">
    <property type="entry name" value="ERGOTHIONEINE BIOSYNTHESIS PROTEIN 1"/>
    <property type="match status" value="1"/>
</dbReference>
<name>A0A2T1D5G3_9CYAN</name>
<dbReference type="AlphaFoldDB" id="A0A2T1D5G3"/>